<dbReference type="Pfam" id="PF22111">
    <property type="entry name" value="MtrC-MtrF_N"/>
    <property type="match status" value="1"/>
</dbReference>
<evidence type="ECO:0000259" key="3">
    <source>
        <dbReference type="Pfam" id="PF22111"/>
    </source>
</evidence>
<dbReference type="SUPFAM" id="SSF48695">
    <property type="entry name" value="Multiheme cytochromes"/>
    <property type="match status" value="1"/>
</dbReference>
<feature type="domain" description="Outer membrane cytochrome MtrC/MtrF-like" evidence="4">
    <location>
        <begin position="445"/>
        <end position="618"/>
    </location>
</feature>
<feature type="domain" description="Decaheme cytochrome c component MtrC/MtrF" evidence="3">
    <location>
        <begin position="75"/>
        <end position="148"/>
    </location>
</feature>
<dbReference type="Proteomes" id="UP001202134">
    <property type="component" value="Unassembled WGS sequence"/>
</dbReference>
<evidence type="ECO:0000313" key="6">
    <source>
        <dbReference type="Proteomes" id="UP001202134"/>
    </source>
</evidence>
<evidence type="ECO:0000313" key="5">
    <source>
        <dbReference type="EMBL" id="MCL1047755.1"/>
    </source>
</evidence>
<protein>
    <submittedName>
        <fullName evidence="5">Uncharacterized protein</fullName>
    </submittedName>
</protein>
<dbReference type="EMBL" id="JAKIKU010000018">
    <property type="protein sequence ID" value="MCL1047755.1"/>
    <property type="molecule type" value="Genomic_DNA"/>
</dbReference>
<dbReference type="InterPro" id="IPR051829">
    <property type="entry name" value="Multiheme_Cytochr_ET"/>
</dbReference>
<accession>A0ABT0KV88</accession>
<evidence type="ECO:0000256" key="1">
    <source>
        <dbReference type="ARBA" id="ARBA00022729"/>
    </source>
</evidence>
<reference evidence="5 6" key="1">
    <citation type="submission" date="2022-01" db="EMBL/GenBank/DDBJ databases">
        <title>Whole genome-based taxonomy of the Shewanellaceae.</title>
        <authorList>
            <person name="Martin-Rodriguez A.J."/>
        </authorList>
    </citation>
    <scope>NUCLEOTIDE SEQUENCE [LARGE SCALE GENOMIC DNA]</scope>
    <source>
        <strain evidence="5 6">DSM 24955</strain>
    </source>
</reference>
<dbReference type="RefSeq" id="WP_248956988.1">
    <property type="nucleotide sequence ID" value="NZ_JAKIKU010000018.1"/>
</dbReference>
<dbReference type="PANTHER" id="PTHR35038">
    <property type="entry name" value="DISSIMILATORY SULFITE REDUCTASE SIRA"/>
    <property type="match status" value="1"/>
</dbReference>
<evidence type="ECO:0000256" key="2">
    <source>
        <dbReference type="SAM" id="MobiDB-lite"/>
    </source>
</evidence>
<sequence>MRASAYLVGIKNNGVMMKHLTKCKLAFVIAAAVGIAGCGSDGKDGNPGEPGPGPTPPTTETSEITNVDVIHHAVEDGQVTVEFGITNEDDIRIIGLEDAELYLAALTEQGIKRSNSSDENPVGGAAKASDEGASLTELENGNYEFIAPMAAVTAGTEGIIRFQVGGGDIATSDYIVIDKPEAAMTTSTEACYTCHVDYSTSSFRHPSRVAVDLEGETDFVAGCMTCHGHVTRDDNGSNTHMQKIGHINHQGFETGFEVSNCTTCHVDPITTVYNQQTCIDCHDAAGVANTEVEATFNSFNQTGDDWRQFHTVMTERKELKEEHVVSASAPYFVQGEESGEWCSDISLHDVEENQLNLGELVDAGTVSVSSYLHGYYEASITGRAASMSVSTSGESMALCGTLDESFVGSELFASARITFDGLVSMTAHSDIVSAEGAFIHEFDRRHSVTADSCTSCHNSEGDYHKGGTFDEGGIGCIACHNNGQDRNAKSSAPGFGPMVHSMHWGEGSDAVTGEPNSATKLNAENCVACHADGIDLYEVPNAYIKSKAFNGGEAGVMTSPVMANCFACHNDEKAQSHMEQNGGELNVPVTADWHTQPTSESCATCHAEGKSFGIEKFHIFER</sequence>
<dbReference type="InterPro" id="IPR054334">
    <property type="entry name" value="MtrC-MtrF_dom_I"/>
</dbReference>
<proteinExistence type="predicted"/>
<comment type="caution">
    <text evidence="5">The sequence shown here is derived from an EMBL/GenBank/DDBJ whole genome shotgun (WGS) entry which is preliminary data.</text>
</comment>
<dbReference type="Pfam" id="PF22113">
    <property type="entry name" value="Mtrc-MtrF_II-IV_dom"/>
    <property type="match status" value="1"/>
</dbReference>
<feature type="region of interest" description="Disordered" evidence="2">
    <location>
        <begin position="40"/>
        <end position="61"/>
    </location>
</feature>
<keyword evidence="1" id="KW-0732">Signal</keyword>
<evidence type="ECO:0000259" key="4">
    <source>
        <dbReference type="Pfam" id="PF22113"/>
    </source>
</evidence>
<dbReference type="InterPro" id="IPR036280">
    <property type="entry name" value="Multihaem_cyt_sf"/>
</dbReference>
<keyword evidence="6" id="KW-1185">Reference proteome</keyword>
<organism evidence="5 6">
    <name type="scientific">Shewanella electrodiphila</name>
    <dbReference type="NCBI Taxonomy" id="934143"/>
    <lineage>
        <taxon>Bacteria</taxon>
        <taxon>Pseudomonadati</taxon>
        <taxon>Pseudomonadota</taxon>
        <taxon>Gammaproteobacteria</taxon>
        <taxon>Alteromonadales</taxon>
        <taxon>Shewanellaceae</taxon>
        <taxon>Shewanella</taxon>
    </lineage>
</organism>
<name>A0ABT0KV88_9GAMM</name>
<gene>
    <name evidence="5" type="ORF">L2737_20860</name>
</gene>
<dbReference type="InterPro" id="IPR054337">
    <property type="entry name" value="Mtrc-MtrF-like_dom_II/IV"/>
</dbReference>
<dbReference type="Gene3D" id="3.90.10.10">
    <property type="entry name" value="Cytochrome C3"/>
    <property type="match status" value="2"/>
</dbReference>
<dbReference type="PANTHER" id="PTHR35038:SF6">
    <property type="entry name" value="SURFACE LOCALIZED DECAHEME CYTOCHROME C LIPOPROTEIN"/>
    <property type="match status" value="1"/>
</dbReference>